<accession>A0ABN8IKX6</accession>
<feature type="non-terminal residue" evidence="1">
    <location>
        <position position="86"/>
    </location>
</feature>
<organism evidence="1 2">
    <name type="scientific">Iphiclides podalirius</name>
    <name type="common">scarce swallowtail</name>
    <dbReference type="NCBI Taxonomy" id="110791"/>
    <lineage>
        <taxon>Eukaryota</taxon>
        <taxon>Metazoa</taxon>
        <taxon>Ecdysozoa</taxon>
        <taxon>Arthropoda</taxon>
        <taxon>Hexapoda</taxon>
        <taxon>Insecta</taxon>
        <taxon>Pterygota</taxon>
        <taxon>Neoptera</taxon>
        <taxon>Endopterygota</taxon>
        <taxon>Lepidoptera</taxon>
        <taxon>Glossata</taxon>
        <taxon>Ditrysia</taxon>
        <taxon>Papilionoidea</taxon>
        <taxon>Papilionidae</taxon>
        <taxon>Papilioninae</taxon>
        <taxon>Iphiclides</taxon>
    </lineage>
</organism>
<reference evidence="1" key="1">
    <citation type="submission" date="2022-03" db="EMBL/GenBank/DDBJ databases">
        <authorList>
            <person name="Martin H S."/>
        </authorList>
    </citation>
    <scope>NUCLEOTIDE SEQUENCE</scope>
</reference>
<dbReference type="Proteomes" id="UP000837857">
    <property type="component" value="Chromosome 27"/>
</dbReference>
<gene>
    <name evidence="1" type="ORF">IPOD504_LOCUS11262</name>
</gene>
<name>A0ABN8IKX6_9NEOP</name>
<evidence type="ECO:0000313" key="1">
    <source>
        <dbReference type="EMBL" id="CAH2060996.1"/>
    </source>
</evidence>
<protein>
    <submittedName>
        <fullName evidence="1">Uncharacterized protein</fullName>
    </submittedName>
</protein>
<proteinExistence type="predicted"/>
<dbReference type="EMBL" id="OW152839">
    <property type="protein sequence ID" value="CAH2060996.1"/>
    <property type="molecule type" value="Genomic_DNA"/>
</dbReference>
<evidence type="ECO:0000313" key="2">
    <source>
        <dbReference type="Proteomes" id="UP000837857"/>
    </source>
</evidence>
<sequence length="86" mass="9702">MRHSYPHQGPTNNHYSSKAAWTIKLQLIGRPEDKEALELFTTPIEVDSGKWMKWQWILANSITPGTRYIVGGHAIAAGGAPMEWKQ</sequence>
<keyword evidence="2" id="KW-1185">Reference proteome</keyword>